<organism evidence="1 2">
    <name type="scientific">Bacteroides salyersiae</name>
    <dbReference type="NCBI Taxonomy" id="291644"/>
    <lineage>
        <taxon>Bacteria</taxon>
        <taxon>Pseudomonadati</taxon>
        <taxon>Bacteroidota</taxon>
        <taxon>Bacteroidia</taxon>
        <taxon>Bacteroidales</taxon>
        <taxon>Bacteroidaceae</taxon>
        <taxon>Bacteroides</taxon>
    </lineage>
</organism>
<gene>
    <name evidence="1" type="ORF">F3F73_14270</name>
</gene>
<evidence type="ECO:0000313" key="2">
    <source>
        <dbReference type="Proteomes" id="UP000422221"/>
    </source>
</evidence>
<name>A0A7J4XH46_9BACE</name>
<reference evidence="1 2" key="1">
    <citation type="journal article" date="2019" name="Nat. Med.">
        <title>A library of human gut bacterial isolates paired with longitudinal multiomics data enables mechanistic microbiome research.</title>
        <authorList>
            <person name="Poyet M."/>
            <person name="Groussin M."/>
            <person name="Gibbons S.M."/>
            <person name="Avila-Pacheco J."/>
            <person name="Jiang X."/>
            <person name="Kearney S.M."/>
            <person name="Perrotta A.R."/>
            <person name="Berdy B."/>
            <person name="Zhao S."/>
            <person name="Lieberman T.D."/>
            <person name="Swanson P.K."/>
            <person name="Smith M."/>
            <person name="Roesemann S."/>
            <person name="Alexander J.E."/>
            <person name="Rich S.A."/>
            <person name="Livny J."/>
            <person name="Vlamakis H."/>
            <person name="Clish C."/>
            <person name="Bullock K."/>
            <person name="Deik A."/>
            <person name="Scott J."/>
            <person name="Pierce K.A."/>
            <person name="Xavier R.J."/>
            <person name="Alm E.J."/>
        </authorList>
    </citation>
    <scope>NUCLEOTIDE SEQUENCE [LARGE SCALE GENOMIC DNA]</scope>
    <source>
        <strain evidence="1 2">BIOML-A10</strain>
    </source>
</reference>
<dbReference type="SUPFAM" id="SSF55781">
    <property type="entry name" value="GAF domain-like"/>
    <property type="match status" value="1"/>
</dbReference>
<proteinExistence type="predicted"/>
<evidence type="ECO:0000313" key="1">
    <source>
        <dbReference type="EMBL" id="KAA3762990.1"/>
    </source>
</evidence>
<dbReference type="EMBL" id="VWMK01000014">
    <property type="protein sequence ID" value="KAA3762990.1"/>
    <property type="molecule type" value="Genomic_DNA"/>
</dbReference>
<protein>
    <submittedName>
        <fullName evidence="1">Uncharacterized protein</fullName>
    </submittedName>
</protein>
<sequence>MALAEIGCYTGVDRLATWENHLDGVTYGSTYEWCNDGIEPVIDYLRSMTIEAGKPWFDMFEDNNIICTSDIYSLDPFIAQMLEVQGVKAIAVFPLSQLGVHFGFLSIYL</sequence>
<comment type="caution">
    <text evidence="1">The sequence shown here is derived from an EMBL/GenBank/DDBJ whole genome shotgun (WGS) entry which is preliminary data.</text>
</comment>
<accession>A0A7J4XH46</accession>
<dbReference type="Proteomes" id="UP000422221">
    <property type="component" value="Unassembled WGS sequence"/>
</dbReference>
<dbReference type="Gene3D" id="3.30.450.40">
    <property type="match status" value="1"/>
</dbReference>
<dbReference type="AlphaFoldDB" id="A0A7J4XH46"/>
<dbReference type="InterPro" id="IPR029016">
    <property type="entry name" value="GAF-like_dom_sf"/>
</dbReference>